<feature type="domain" description="Potassium channel tetramerisation-type BTB" evidence="3">
    <location>
        <begin position="70"/>
        <end position="158"/>
    </location>
</feature>
<dbReference type="PANTHER" id="PTHR11145">
    <property type="entry name" value="BTB/POZ DOMAIN-CONTAINING ADAPTER FOR CUL3-MEDIATED RHOA DEGRADATION PROTEIN FAMILY MEMBER"/>
    <property type="match status" value="1"/>
</dbReference>
<comment type="pathway">
    <text evidence="1">Protein modification; protein ubiquitination.</text>
</comment>
<dbReference type="InterPro" id="IPR003131">
    <property type="entry name" value="T1-type_BTB"/>
</dbReference>
<organism evidence="5 6">
    <name type="scientific">Eucalyptus globulus</name>
    <name type="common">Tasmanian blue gum</name>
    <dbReference type="NCBI Taxonomy" id="34317"/>
    <lineage>
        <taxon>Eukaryota</taxon>
        <taxon>Viridiplantae</taxon>
        <taxon>Streptophyta</taxon>
        <taxon>Embryophyta</taxon>
        <taxon>Tracheophyta</taxon>
        <taxon>Spermatophyta</taxon>
        <taxon>Magnoliopsida</taxon>
        <taxon>eudicotyledons</taxon>
        <taxon>Gunneridae</taxon>
        <taxon>Pentapetalae</taxon>
        <taxon>rosids</taxon>
        <taxon>malvids</taxon>
        <taxon>Myrtales</taxon>
        <taxon>Myrtaceae</taxon>
        <taxon>Myrtoideae</taxon>
        <taxon>Eucalypteae</taxon>
        <taxon>Eucalyptus</taxon>
    </lineage>
</organism>
<dbReference type="AlphaFoldDB" id="A0ABD3ISI1"/>
<keyword evidence="6" id="KW-1185">Reference proteome</keyword>
<sequence length="541" mass="57421">MGHSGHFAALQSSFLRNFLLGSSVAVILFIAIAIAIAIAEIHNRPGMENGDSNAAAAPAPAPPPPNPDRIKLNVGGKLFETTASTLRSAGPDSLLFALSSRAAQDPDPDPSPIFIDRDPDIFSAILSLLRTDRLPSTALRFSKQDLADEAVYYGVESRLRSAMSPPPLDGIDASVVATVRPASEGLPSALSAHPDGSVWIAHGGQISSYDWNLAHSATVRTHLDDVTSIRRVWPEIAAAGSESAAGLHFYDFSSGLHVGAAHWNDPTDPRIHKAWVTAVADSPGSVYAAFECPHRENCVLEVDKSTLQIVSALGRQPGSSTKHMAPGKLAWLPEMGLLAGSAVTCGAFGYSGYIRLWDPRSGKVAWETNEPGSGRSSRFGDSFADVDADAESSRLFKVCSKSGDLGMADLRKLGDDPWVYLREKNPGMGNTARRGGGTSVVRCYRGQVFVGREGDLEVWSRAAAGGGEGGGGADEGEEMYRRNYVNRAEAEAAAEGEGEERERGVIRRIDGGGNRLFVGRVGVEGVEVWESSRFAVVAPAS</sequence>
<evidence type="ECO:0000256" key="2">
    <source>
        <dbReference type="SAM" id="Phobius"/>
    </source>
</evidence>
<reference evidence="5 6" key="1">
    <citation type="submission" date="2024-11" db="EMBL/GenBank/DDBJ databases">
        <title>Chromosome-level genome assembly of Eucalyptus globulus Labill. provides insights into its genome evolution.</title>
        <authorList>
            <person name="Li X."/>
        </authorList>
    </citation>
    <scope>NUCLEOTIDE SEQUENCE [LARGE SCALE GENOMIC DNA]</scope>
    <source>
        <strain evidence="5">CL2024</strain>
        <tissue evidence="5">Fresh tender leaves</tissue>
    </source>
</reference>
<dbReference type="Proteomes" id="UP001634007">
    <property type="component" value="Unassembled WGS sequence"/>
</dbReference>
<comment type="caution">
    <text evidence="5">The sequence shown here is derived from an EMBL/GenBank/DDBJ whole genome shotgun (WGS) entry which is preliminary data.</text>
</comment>
<dbReference type="EMBL" id="JBJKBG010000011">
    <property type="protein sequence ID" value="KAL3717052.1"/>
    <property type="molecule type" value="Genomic_DNA"/>
</dbReference>
<feature type="transmembrane region" description="Helical" evidence="2">
    <location>
        <begin position="18"/>
        <end position="39"/>
    </location>
</feature>
<proteinExistence type="predicted"/>
<dbReference type="Gene3D" id="3.30.710.10">
    <property type="entry name" value="Potassium Channel Kv1.1, Chain A"/>
    <property type="match status" value="1"/>
</dbReference>
<evidence type="ECO:0000313" key="5">
    <source>
        <dbReference type="EMBL" id="KAL3717052.1"/>
    </source>
</evidence>
<name>A0ABD3ISI1_EUCGL</name>
<feature type="domain" description="At2g24240-like C-terminal beta-propeller" evidence="4">
    <location>
        <begin position="187"/>
        <end position="460"/>
    </location>
</feature>
<dbReference type="Pfam" id="PF25279">
    <property type="entry name" value="Beta_prop_At2g24240"/>
    <property type="match status" value="1"/>
</dbReference>
<protein>
    <submittedName>
        <fullName evidence="5">Uncharacterized protein</fullName>
    </submittedName>
</protein>
<keyword evidence="2" id="KW-0472">Membrane</keyword>
<dbReference type="PANTHER" id="PTHR11145:SF8">
    <property type="entry name" value="RE57120P"/>
    <property type="match status" value="1"/>
</dbReference>
<evidence type="ECO:0000259" key="3">
    <source>
        <dbReference type="Pfam" id="PF02214"/>
    </source>
</evidence>
<evidence type="ECO:0000313" key="6">
    <source>
        <dbReference type="Proteomes" id="UP001634007"/>
    </source>
</evidence>
<evidence type="ECO:0000259" key="4">
    <source>
        <dbReference type="Pfam" id="PF25279"/>
    </source>
</evidence>
<gene>
    <name evidence="5" type="ORF">ACJRO7_008605</name>
</gene>
<evidence type="ECO:0000256" key="1">
    <source>
        <dbReference type="ARBA" id="ARBA00004906"/>
    </source>
</evidence>
<dbReference type="Pfam" id="PF02214">
    <property type="entry name" value="BTB_2"/>
    <property type="match status" value="1"/>
</dbReference>
<keyword evidence="2" id="KW-0812">Transmembrane</keyword>
<dbReference type="InterPro" id="IPR045068">
    <property type="entry name" value="BACURD1-3"/>
</dbReference>
<dbReference type="CDD" id="cd18316">
    <property type="entry name" value="BTB_POZ_KCTD-like"/>
    <property type="match status" value="1"/>
</dbReference>
<keyword evidence="2" id="KW-1133">Transmembrane helix</keyword>
<dbReference type="InterPro" id="IPR011044">
    <property type="entry name" value="Quino_amine_DH_bsu"/>
</dbReference>
<dbReference type="SUPFAM" id="SSF54695">
    <property type="entry name" value="POZ domain"/>
    <property type="match status" value="1"/>
</dbReference>
<accession>A0ABD3ISI1</accession>
<dbReference type="SUPFAM" id="SSF50969">
    <property type="entry name" value="YVTN repeat-like/Quinoprotein amine dehydrogenase"/>
    <property type="match status" value="1"/>
</dbReference>
<dbReference type="InterPro" id="IPR011333">
    <property type="entry name" value="SKP1/BTB/POZ_sf"/>
</dbReference>
<dbReference type="InterPro" id="IPR057441">
    <property type="entry name" value="Beta_prop_At2g24240"/>
</dbReference>